<keyword evidence="3" id="KW-0677">Repeat</keyword>
<dbReference type="PANTHER" id="PTHR17204">
    <property type="entry name" value="PRE-MRNA PROCESSING PROTEIN PRP39-RELATED"/>
    <property type="match status" value="1"/>
</dbReference>
<dbReference type="Gene3D" id="1.25.40.10">
    <property type="entry name" value="Tetratricopeptide repeat domain"/>
    <property type="match status" value="2"/>
</dbReference>
<keyword evidence="8" id="KW-1185">Reference proteome</keyword>
<accession>A0A9P7BGS1</accession>
<dbReference type="GO" id="GO:0005685">
    <property type="term" value="C:U1 snRNP"/>
    <property type="evidence" value="ECO:0007669"/>
    <property type="project" value="TreeGrafter"/>
</dbReference>
<dbReference type="AlphaFoldDB" id="A0A9P7BGS1"/>
<evidence type="ECO:0000256" key="1">
    <source>
        <dbReference type="ARBA" id="ARBA00004123"/>
    </source>
</evidence>
<dbReference type="OrthoDB" id="10265668at2759"/>
<reference evidence="7" key="1">
    <citation type="submission" date="2020-11" db="EMBL/GenBank/DDBJ databases">
        <title>Kefir isolates.</title>
        <authorList>
            <person name="Marcisauskas S."/>
            <person name="Kim Y."/>
            <person name="Blasche S."/>
        </authorList>
    </citation>
    <scope>NUCLEOTIDE SEQUENCE</scope>
    <source>
        <strain evidence="7">Olga-1</strain>
    </source>
</reference>
<comment type="subcellular location">
    <subcellularLocation>
        <location evidence="1">Nucleus</location>
    </subcellularLocation>
</comment>
<protein>
    <submittedName>
        <fullName evidence="7">Uncharacterized protein</fullName>
    </submittedName>
</protein>
<dbReference type="Pfam" id="PF23241">
    <property type="entry name" value="HAT_PRP39_C"/>
    <property type="match status" value="1"/>
</dbReference>
<dbReference type="GO" id="GO:0030627">
    <property type="term" value="F:pre-mRNA 5'-splice site binding"/>
    <property type="evidence" value="ECO:0007669"/>
    <property type="project" value="TreeGrafter"/>
</dbReference>
<gene>
    <name evidence="7" type="ORF">C6P40_000732</name>
</gene>
<comment type="similarity">
    <text evidence="6">Belongs to the PRP39 family.</text>
</comment>
<organism evidence="7 8">
    <name type="scientific">Pichia californica</name>
    <dbReference type="NCBI Taxonomy" id="460514"/>
    <lineage>
        <taxon>Eukaryota</taxon>
        <taxon>Fungi</taxon>
        <taxon>Dikarya</taxon>
        <taxon>Ascomycota</taxon>
        <taxon>Saccharomycotina</taxon>
        <taxon>Pichiomycetes</taxon>
        <taxon>Pichiales</taxon>
        <taxon>Pichiaceae</taxon>
        <taxon>Pichia</taxon>
    </lineage>
</organism>
<comment type="caution">
    <text evidence="7">The sequence shown here is derived from an EMBL/GenBank/DDBJ whole genome shotgun (WGS) entry which is preliminary data.</text>
</comment>
<evidence type="ECO:0000313" key="7">
    <source>
        <dbReference type="EMBL" id="KAG0688623.1"/>
    </source>
</evidence>
<evidence type="ECO:0000256" key="5">
    <source>
        <dbReference type="ARBA" id="ARBA00023242"/>
    </source>
</evidence>
<dbReference type="Proteomes" id="UP000697127">
    <property type="component" value="Unassembled WGS sequence"/>
</dbReference>
<keyword evidence="4" id="KW-0508">mRNA splicing</keyword>
<evidence type="ECO:0000256" key="6">
    <source>
        <dbReference type="ARBA" id="ARBA00038019"/>
    </source>
</evidence>
<keyword evidence="2" id="KW-0507">mRNA processing</keyword>
<dbReference type="GO" id="GO:0000395">
    <property type="term" value="P:mRNA 5'-splice site recognition"/>
    <property type="evidence" value="ECO:0007669"/>
    <property type="project" value="TreeGrafter"/>
</dbReference>
<dbReference type="GO" id="GO:0000243">
    <property type="term" value="C:commitment complex"/>
    <property type="evidence" value="ECO:0007669"/>
    <property type="project" value="TreeGrafter"/>
</dbReference>
<proteinExistence type="inferred from homology"/>
<dbReference type="SMART" id="SM00386">
    <property type="entry name" value="HAT"/>
    <property type="match status" value="6"/>
</dbReference>
<sequence>MSNNSIFQNFPQWEKTKKELEDDIYNIDLWNELISHHEKLINDHKELLKTRIELKKLLLKDIDILVTKFPYYQSYWKRYIAMVDLLEGKNTSIKILERSLISFPQSLDLWVDYLIIIVTNSLKNENEIKDLFIKALKNIGFHFLGHKFWDIYLNWAKTTYGINSNDYMNILLQVIRIPLHQYAKYSDEFNKLCKNFTIYDIIEKDDLIAFINKKKYLSTNLQDDLDVYIDSNSENLIHNYFNEILDEVEIRAQDKWKYESIIKQDFDLNMITIQELNQWISYLKYEEEYHKNTNNDERNLLNLFERALIPTCFSDKIWILYTRYLIQNNGPYNQIEQIFNKACDHFVPLDLKDIRYMYIKFIELKLKKDENCKNIFLSLIKESPTESDPVSKYIQFLINKVESKEDFLKDLVNCVLKFNEDNEDIGHSNKKRKSNKSNVKLMIKNKDIEELFKILTFWNIGELIVSVCKYHWLIEKNIKRTRDILMSVFSTYAIKSNRSYWFFFFKFEICQRNKKNLFNIVESVKTKSTLNISDINLLIEEYNSFVMKNFTVTDLKQNERDIVKNILEIDPESSTHMKHFLKTRLAIDNDEETVNKRLFKENGHPAAICEGVPTLTNPLLVSEFTFKSNCAPPLPHFRNVEKSSLNVKYIRESI</sequence>
<evidence type="ECO:0000313" key="8">
    <source>
        <dbReference type="Proteomes" id="UP000697127"/>
    </source>
</evidence>
<dbReference type="InterPro" id="IPR011990">
    <property type="entry name" value="TPR-like_helical_dom_sf"/>
</dbReference>
<evidence type="ECO:0000256" key="3">
    <source>
        <dbReference type="ARBA" id="ARBA00022737"/>
    </source>
</evidence>
<dbReference type="Pfam" id="PF23240">
    <property type="entry name" value="HAT_PRP39_N"/>
    <property type="match status" value="1"/>
</dbReference>
<dbReference type="InterPro" id="IPR059164">
    <property type="entry name" value="HAT_PRP39_C"/>
</dbReference>
<dbReference type="EMBL" id="PUHW01000136">
    <property type="protein sequence ID" value="KAG0688623.1"/>
    <property type="molecule type" value="Genomic_DNA"/>
</dbReference>
<evidence type="ECO:0000256" key="4">
    <source>
        <dbReference type="ARBA" id="ARBA00023187"/>
    </source>
</evidence>
<dbReference type="PANTHER" id="PTHR17204:SF5">
    <property type="entry name" value="PRE-MRNA-PROCESSING FACTOR 39"/>
    <property type="match status" value="1"/>
</dbReference>
<dbReference type="GO" id="GO:0071004">
    <property type="term" value="C:U2-type prespliceosome"/>
    <property type="evidence" value="ECO:0007669"/>
    <property type="project" value="TreeGrafter"/>
</dbReference>
<dbReference type="InterPro" id="IPR003107">
    <property type="entry name" value="HAT"/>
</dbReference>
<evidence type="ECO:0000256" key="2">
    <source>
        <dbReference type="ARBA" id="ARBA00022664"/>
    </source>
</evidence>
<keyword evidence="5" id="KW-0539">Nucleus</keyword>
<name>A0A9P7BGS1_9ASCO</name>
<dbReference type="SUPFAM" id="SSF48452">
    <property type="entry name" value="TPR-like"/>
    <property type="match status" value="1"/>
</dbReference>